<keyword evidence="3 7" id="KW-0496">Mitochondrion</keyword>
<sequence>MHVQTLFFTSSRFTCEVSSVICSTATVEVDIAIITAKMSLLKVSTPFSVLSKKLFLLPPGIRYQAFSVLNRPPPNYPGHVPLTFLERTGLAVGSAIASMVDHYRHDMIAALGEATAQPYFIARLRKAMLSHPTGRRILRDKPRLTSTTLNLPHLRTLPAGTLGHAYITWLDREGVSPDTRDAVRYIDDPEEAYVMQRYREAHDFFHALTGLPIIAEGEIALKAFEFANTVLPMTGLSVAAVARLKPEERTRFFEVYGPWAVRNGLAAEEMIHVYWEEEMETQVEELRMRLGVEQPPDLREWRRRLRREKQMKADDGRVKVEAQTM</sequence>
<keyword evidence="1 7" id="KW-0831">Ubiquinone biosynthesis</keyword>
<evidence type="ECO:0000256" key="6">
    <source>
        <dbReference type="ARBA" id="ARBA00081568"/>
    </source>
</evidence>
<keyword evidence="2 7" id="KW-0999">Mitochondrion inner membrane</keyword>
<dbReference type="HAMAP" id="MF_03111">
    <property type="entry name" value="Coq4"/>
    <property type="match status" value="1"/>
</dbReference>
<feature type="binding site" evidence="7">
    <location>
        <position position="218"/>
    </location>
    <ligand>
        <name>Zn(2+)</name>
        <dbReference type="ChEBI" id="CHEBI:29105"/>
    </ligand>
</feature>
<keyword evidence="7" id="KW-0479">Metal-binding</keyword>
<accession>A0A8K0PA75</accession>
<evidence type="ECO:0000256" key="7">
    <source>
        <dbReference type="HAMAP-Rule" id="MF_03111"/>
    </source>
</evidence>
<feature type="binding site" evidence="7">
    <location>
        <position position="202"/>
    </location>
    <ligand>
        <name>Zn(2+)</name>
        <dbReference type="ChEBI" id="CHEBI:29105"/>
    </ligand>
</feature>
<comment type="cofactor">
    <cofactor evidence="7">
        <name>Zn(2+)</name>
        <dbReference type="ChEBI" id="CHEBI:29105"/>
    </cofactor>
</comment>
<evidence type="ECO:0000256" key="3">
    <source>
        <dbReference type="ARBA" id="ARBA00023128"/>
    </source>
</evidence>
<comment type="caution">
    <text evidence="8">The sequence shown here is derived from an EMBL/GenBank/DDBJ whole genome shotgun (WGS) entry which is preliminary data.</text>
</comment>
<dbReference type="InterPro" id="IPR027540">
    <property type="entry name" value="Coq4_euk"/>
</dbReference>
<keyword evidence="7" id="KW-0862">Zinc</keyword>
<evidence type="ECO:0000313" key="9">
    <source>
        <dbReference type="Proteomes" id="UP000809789"/>
    </source>
</evidence>
<dbReference type="Pfam" id="PF05019">
    <property type="entry name" value="Coq4"/>
    <property type="match status" value="1"/>
</dbReference>
<dbReference type="Proteomes" id="UP000809789">
    <property type="component" value="Unassembled WGS sequence"/>
</dbReference>
<dbReference type="GO" id="GO:0008270">
    <property type="term" value="F:zinc ion binding"/>
    <property type="evidence" value="ECO:0007669"/>
    <property type="project" value="UniProtKB-UniRule"/>
</dbReference>
<feature type="binding site" evidence="7">
    <location>
        <position position="206"/>
    </location>
    <ligand>
        <name>Zn(2+)</name>
        <dbReference type="ChEBI" id="CHEBI:29105"/>
    </ligand>
</feature>
<organism evidence="8 9">
    <name type="scientific">Elsinoe batatas</name>
    <dbReference type="NCBI Taxonomy" id="2601811"/>
    <lineage>
        <taxon>Eukaryota</taxon>
        <taxon>Fungi</taxon>
        <taxon>Dikarya</taxon>
        <taxon>Ascomycota</taxon>
        <taxon>Pezizomycotina</taxon>
        <taxon>Dothideomycetes</taxon>
        <taxon>Dothideomycetidae</taxon>
        <taxon>Myriangiales</taxon>
        <taxon>Elsinoaceae</taxon>
        <taxon>Elsinoe</taxon>
    </lineage>
</organism>
<dbReference type="EMBL" id="JAESVG020000009">
    <property type="protein sequence ID" value="KAG8624285.1"/>
    <property type="molecule type" value="Genomic_DNA"/>
</dbReference>
<comment type="pathway">
    <text evidence="7">Cofactor biosynthesis; ubiquinone biosynthesis.</text>
</comment>
<feature type="binding site" evidence="7">
    <location>
        <position position="203"/>
    </location>
    <ligand>
        <name>Zn(2+)</name>
        <dbReference type="ChEBI" id="CHEBI:29105"/>
    </ligand>
</feature>
<name>A0A8K0PA75_9PEZI</name>
<comment type="function">
    <text evidence="7">Lyase that catalyzes the C1-decarboxylation of 4-hydroxy-3-methoxy-5-(all-trans-polyprenyl)benzoic acid into 2-methoxy-6-(all-trans-polyprenyl)phenol during ubiquinone biosynthesis.</text>
</comment>
<reference evidence="8" key="1">
    <citation type="submission" date="2021-07" db="EMBL/GenBank/DDBJ databases">
        <title>Elsinoe batatas strain:CRI-CJ2 Genome sequencing and assembly.</title>
        <authorList>
            <person name="Huang L."/>
        </authorList>
    </citation>
    <scope>NUCLEOTIDE SEQUENCE</scope>
    <source>
        <strain evidence="8">CRI-CJ2</strain>
    </source>
</reference>
<evidence type="ECO:0000256" key="5">
    <source>
        <dbReference type="ARBA" id="ARBA00023239"/>
    </source>
</evidence>
<dbReference type="GO" id="GO:0120539">
    <property type="term" value="F:4-hydroxy-3-methoxy-5-polyprenylbenzoate decarboxylase activity"/>
    <property type="evidence" value="ECO:0007669"/>
    <property type="project" value="UniProtKB-EC"/>
</dbReference>
<dbReference type="InterPro" id="IPR007715">
    <property type="entry name" value="Coq4"/>
</dbReference>
<comment type="similarity">
    <text evidence="7">Belongs to the COQ4 family.</text>
</comment>
<dbReference type="GO" id="GO:0031314">
    <property type="term" value="C:extrinsic component of mitochondrial inner membrane"/>
    <property type="evidence" value="ECO:0007669"/>
    <property type="project" value="UniProtKB-UniRule"/>
</dbReference>
<gene>
    <name evidence="7" type="primary">COQ4</name>
    <name evidence="8" type="ORF">KVT40_007352</name>
</gene>
<evidence type="ECO:0000256" key="1">
    <source>
        <dbReference type="ARBA" id="ARBA00022688"/>
    </source>
</evidence>
<keyword evidence="5 7" id="KW-0456">Lyase</keyword>
<comment type="subcellular location">
    <subcellularLocation>
        <location evidence="7">Mitochondrion inner membrane</location>
        <topology evidence="7">Peripheral membrane protein</topology>
        <orientation evidence="7">Matrix side</orientation>
    </subcellularLocation>
</comment>
<dbReference type="PANTHER" id="PTHR12922">
    <property type="entry name" value="UBIQUINONE BIOSYNTHESIS PROTEIN"/>
    <property type="match status" value="1"/>
</dbReference>
<keyword evidence="9" id="KW-1185">Reference proteome</keyword>
<comment type="subunit">
    <text evidence="7">Component of a multi-subunit COQ enzyme complex, composed of at least COQ3, COQ4, COQ5, COQ6, COQ7 and COQ9.</text>
</comment>
<evidence type="ECO:0000256" key="2">
    <source>
        <dbReference type="ARBA" id="ARBA00022792"/>
    </source>
</evidence>
<dbReference type="PANTHER" id="PTHR12922:SF7">
    <property type="entry name" value="UBIQUINONE BIOSYNTHESIS PROTEIN COQ4 HOMOLOG, MITOCHONDRIAL"/>
    <property type="match status" value="1"/>
</dbReference>
<evidence type="ECO:0000256" key="4">
    <source>
        <dbReference type="ARBA" id="ARBA00023136"/>
    </source>
</evidence>
<evidence type="ECO:0000313" key="8">
    <source>
        <dbReference type="EMBL" id="KAG8624285.1"/>
    </source>
</evidence>
<dbReference type="UniPathway" id="UPA00232"/>
<dbReference type="AlphaFoldDB" id="A0A8K0PA75"/>
<dbReference type="OrthoDB" id="4249at2759"/>
<proteinExistence type="inferred from homology"/>
<keyword evidence="4 7" id="KW-0472">Membrane</keyword>
<protein>
    <recommendedName>
        <fullName evidence="6">4-hydroxy-3-methoxy-5-polyprenylbenzoate decarboxylase</fullName>
    </recommendedName>
</protein>
<comment type="catalytic activity">
    <reaction evidence="7">
        <text>a 4-hydroxy-3-methoxy-5-(all-trans-polyprenyl)benzoate + H(+) = a 2-methoxy-6-(all-trans-polyprenyl)phenol + CO2</text>
        <dbReference type="Rhea" id="RHEA:81179"/>
        <dbReference type="Rhea" id="RHEA-COMP:9551"/>
        <dbReference type="Rhea" id="RHEA-COMP:10931"/>
        <dbReference type="ChEBI" id="CHEBI:15378"/>
        <dbReference type="ChEBI" id="CHEBI:16526"/>
        <dbReference type="ChEBI" id="CHEBI:62731"/>
        <dbReference type="ChEBI" id="CHEBI:84443"/>
        <dbReference type="EC" id="4.1.1.130"/>
    </reaction>
</comment>